<protein>
    <submittedName>
        <fullName evidence="2">Putative DNA repair protein</fullName>
    </submittedName>
</protein>
<dbReference type="InterPro" id="IPR038726">
    <property type="entry name" value="PDDEXK_AddAB-type"/>
</dbReference>
<organism evidence="2 3">
    <name type="scientific">Paracandidimonas soli</name>
    <dbReference type="NCBI Taxonomy" id="1917182"/>
    <lineage>
        <taxon>Bacteria</taxon>
        <taxon>Pseudomonadati</taxon>
        <taxon>Pseudomonadota</taxon>
        <taxon>Betaproteobacteria</taxon>
        <taxon>Burkholderiales</taxon>
        <taxon>Alcaligenaceae</taxon>
        <taxon>Paracandidimonas</taxon>
    </lineage>
</organism>
<dbReference type="Proteomes" id="UP000294692">
    <property type="component" value="Unassembled WGS sequence"/>
</dbReference>
<dbReference type="InterPro" id="IPR027417">
    <property type="entry name" value="P-loop_NTPase"/>
</dbReference>
<dbReference type="RefSeq" id="WP_132477203.1">
    <property type="nucleotide sequence ID" value="NZ_JBHRVM010000001.1"/>
</dbReference>
<evidence type="ECO:0000313" key="3">
    <source>
        <dbReference type="Proteomes" id="UP000294692"/>
    </source>
</evidence>
<name>A0A4R3V5F4_9BURK</name>
<dbReference type="InterPro" id="IPR011604">
    <property type="entry name" value="PDDEXK-like_dom_sf"/>
</dbReference>
<keyword evidence="3" id="KW-1185">Reference proteome</keyword>
<dbReference type="SUPFAM" id="SSF52540">
    <property type="entry name" value="P-loop containing nucleoside triphosphate hydrolases"/>
    <property type="match status" value="1"/>
</dbReference>
<proteinExistence type="predicted"/>
<dbReference type="Gene3D" id="3.90.320.10">
    <property type="match status" value="1"/>
</dbReference>
<sequence>MPFPEISFAEFASLPGQDVLVLTVNNRQSRRLITDLAAELSEERRVRQAPRILPLSAWIRQAEESLTFLSQDDGPAHVLDGFGARQLWRQVIAQQESHRPLLDVGQAAALAMDADRLMADWRLDVPQAMATAEYERLLVWRQAYHERLRELDAQDANQMFERVCEAVQDGRLDLSCRMLLLSGFAELSPRLQALADMVERRGVEVRVLEHRQPEARSAVRVEAPDPDAEWRLAAQWAVAQLRSNPQGRFAIIAAQLESSVPFAHRVLREAWKLAWPDAPAQYNIAVARPLSEWPLVRAAMAWLRVQSEFLRQGACGADALGQALLGGACAGSLGEASGRAALDVWLRRRGILRMTLAEWQERLSLMAPALAQAWEQSFGHAQSEARADTLDAWMDRFRQGLALLGFPGEGVQDSAAHQTLEALDQAMDGLVAQAFVFGRIRRDAALSALERLLAQTLFQPQRDPQSRLDVLGMLEAEGGRWDGVWVLGLTDDVLPAMAKPNPLLPLQVLRQANAPRATPARELQWAQAMYAALLRCAPDMWFSHARLQGEQMLRPSPFLQGLPVQEMDLARENGGVSPALETLQDEWGPALLAGRSAPDPERDDASGPHAAVRGGIGVLDTQARNPLWAFVKYRLGASQLPAYAQASDPNIRGSFLHRCIELVWRMLPGQEALKAAVERNSLDELLQQAVEQAAKEYLSGYPETLRRLESLRARDVLQAWLGAELQRRPFHVQDLEREANWRHGALELNVRLDRIDRLDDGSLVVIDYKTGIGPIDPKSHWMRERIVNLQLPFYAAVLGDSGESSVDALALVRLHARKIEVRGLADADTGMEGLAQLADWPMYAQSAWADVMRQWRNTIEALADEYAAGHAANRIWNPSDLDYCDVLPFLRLKESEANDA</sequence>
<feature type="domain" description="PD-(D/E)XK endonuclease-like" evidence="1">
    <location>
        <begin position="619"/>
        <end position="872"/>
    </location>
</feature>
<dbReference type="Pfam" id="PF12705">
    <property type="entry name" value="PDDEXK_1"/>
    <property type="match status" value="1"/>
</dbReference>
<evidence type="ECO:0000313" key="2">
    <source>
        <dbReference type="EMBL" id="TCU98548.1"/>
    </source>
</evidence>
<dbReference type="AlphaFoldDB" id="A0A4R3V5F4"/>
<comment type="caution">
    <text evidence="2">The sequence shown here is derived from an EMBL/GenBank/DDBJ whole genome shotgun (WGS) entry which is preliminary data.</text>
</comment>
<dbReference type="NCBIfam" id="TIGR03623">
    <property type="entry name" value="probable DNA repair protein"/>
    <property type="match status" value="1"/>
</dbReference>
<accession>A0A4R3V5F4</accession>
<dbReference type="InterPro" id="IPR019925">
    <property type="entry name" value="DNA_repair_protein_predicted"/>
</dbReference>
<reference evidence="2 3" key="1">
    <citation type="submission" date="2019-03" db="EMBL/GenBank/DDBJ databases">
        <title>Genomic Encyclopedia of Type Strains, Phase IV (KMG-IV): sequencing the most valuable type-strain genomes for metagenomic binning, comparative biology and taxonomic classification.</title>
        <authorList>
            <person name="Goeker M."/>
        </authorList>
    </citation>
    <scope>NUCLEOTIDE SEQUENCE [LARGE SCALE GENOMIC DNA]</scope>
    <source>
        <strain evidence="2 3">DSM 100048</strain>
    </source>
</reference>
<gene>
    <name evidence="2" type="ORF">EV686_105250</name>
</gene>
<dbReference type="EMBL" id="SMBX01000005">
    <property type="protein sequence ID" value="TCU98548.1"/>
    <property type="molecule type" value="Genomic_DNA"/>
</dbReference>
<dbReference type="OrthoDB" id="9761147at2"/>
<evidence type="ECO:0000259" key="1">
    <source>
        <dbReference type="Pfam" id="PF12705"/>
    </source>
</evidence>